<evidence type="ECO:0000313" key="15">
    <source>
        <dbReference type="EMBL" id="EGL98832.1"/>
    </source>
</evidence>
<dbReference type="Proteomes" id="UP000006227">
    <property type="component" value="Unassembled WGS sequence"/>
</dbReference>
<keyword evidence="7" id="KW-0256">Endoplasmic reticulum</keyword>
<comment type="caution">
    <text evidence="15">The sequence shown here is derived from an EMBL/GenBank/DDBJ whole genome shotgun (WGS) entry which is preliminary data.</text>
</comment>
<evidence type="ECO:0000256" key="6">
    <source>
        <dbReference type="ARBA" id="ARBA00022723"/>
    </source>
</evidence>
<dbReference type="GO" id="GO:0050650">
    <property type="term" value="P:chondroitin sulfate proteoglycan biosynthetic process"/>
    <property type="evidence" value="ECO:0007669"/>
    <property type="project" value="TreeGrafter"/>
</dbReference>
<keyword evidence="12" id="KW-1015">Disulfide bond</keyword>
<evidence type="ECO:0000256" key="14">
    <source>
        <dbReference type="ARBA" id="ARBA00042865"/>
    </source>
</evidence>
<evidence type="ECO:0000256" key="5">
    <source>
        <dbReference type="ARBA" id="ARBA00022692"/>
    </source>
</evidence>
<keyword evidence="4 15" id="KW-0808">Transferase</keyword>
<sequence>MKHAIMVIGHGENASILQSTINILDSVDIDFFVHWDRKYKMPLLKSNKSSIFIVENPIDVKWGTDSQIKVEKLLFNMVQRNKKQYDYAHLISSVDMPLMTKEYFLNYFKKDMYVGFVSSIDDKLYRRLAWYYPNKFDFKTKAGKVIHKCFEGMNYILRVNRIKENKKIVEKGCNWFSISTKYLDSLCNYDKDYIFEHTFCADEFYVQTILHNYKPSELYDDNKMAARYIDWKRGRPYTFHNCKDDINELRRKLNTRYAFARKIDSADIIDKVFYLDN</sequence>
<evidence type="ECO:0000313" key="16">
    <source>
        <dbReference type="Proteomes" id="UP000006227"/>
    </source>
</evidence>
<keyword evidence="10" id="KW-0333">Golgi apparatus</keyword>
<keyword evidence="3" id="KW-0328">Glycosyltransferase</keyword>
<dbReference type="InterPro" id="IPR003406">
    <property type="entry name" value="Glyco_trans_14"/>
</dbReference>
<keyword evidence="5" id="KW-0812">Transmembrane</keyword>
<evidence type="ECO:0000256" key="2">
    <source>
        <dbReference type="ARBA" id="ARBA00004648"/>
    </source>
</evidence>
<dbReference type="GO" id="GO:0015012">
    <property type="term" value="P:heparan sulfate proteoglycan biosynthetic process"/>
    <property type="evidence" value="ECO:0007669"/>
    <property type="project" value="TreeGrafter"/>
</dbReference>
<dbReference type="PANTHER" id="PTHR46025:SF3">
    <property type="entry name" value="XYLOSYLTRANSFERASE OXT"/>
    <property type="match status" value="1"/>
</dbReference>
<dbReference type="GO" id="GO:0030158">
    <property type="term" value="F:protein xylosyltransferase activity"/>
    <property type="evidence" value="ECO:0007669"/>
    <property type="project" value="InterPro"/>
</dbReference>
<dbReference type="PANTHER" id="PTHR46025">
    <property type="entry name" value="XYLOSYLTRANSFERASE OXT"/>
    <property type="match status" value="1"/>
</dbReference>
<keyword evidence="8" id="KW-0735">Signal-anchor</keyword>
<evidence type="ECO:0000256" key="10">
    <source>
        <dbReference type="ARBA" id="ARBA00023034"/>
    </source>
</evidence>
<proteinExistence type="predicted"/>
<accession>F5VDB4</accession>
<dbReference type="InterPro" id="IPR043538">
    <property type="entry name" value="XYLT"/>
</dbReference>
<keyword evidence="11" id="KW-0472">Membrane</keyword>
<dbReference type="Pfam" id="PF02485">
    <property type="entry name" value="Branch"/>
    <property type="match status" value="1"/>
</dbReference>
<name>F5VDB4_9LACO</name>
<evidence type="ECO:0000256" key="9">
    <source>
        <dbReference type="ARBA" id="ARBA00022989"/>
    </source>
</evidence>
<dbReference type="GO" id="GO:0016020">
    <property type="term" value="C:membrane"/>
    <property type="evidence" value="ECO:0007669"/>
    <property type="project" value="InterPro"/>
</dbReference>
<evidence type="ECO:0000256" key="7">
    <source>
        <dbReference type="ARBA" id="ARBA00022824"/>
    </source>
</evidence>
<evidence type="ECO:0000256" key="13">
    <source>
        <dbReference type="ARBA" id="ARBA00023180"/>
    </source>
</evidence>
<gene>
    <name evidence="15" type="ORF">NIAS840_00542</name>
</gene>
<evidence type="ECO:0000256" key="8">
    <source>
        <dbReference type="ARBA" id="ARBA00022968"/>
    </source>
</evidence>
<dbReference type="AlphaFoldDB" id="F5VDB4"/>
<reference evidence="15 16" key="1">
    <citation type="journal article" date="2011" name="J. Bacteriol.">
        <title>Genome Sequence of Lactobacillus salivarius NIAS840, Isolated from Chicken Intestine.</title>
        <authorList>
            <person name="Ham J.S."/>
            <person name="Kim H.W."/>
            <person name="Seol K.H."/>
            <person name="Jang A."/>
            <person name="Jeong S.G."/>
            <person name="Oh M.H."/>
            <person name="Kim D.H."/>
            <person name="Kang D.K."/>
            <person name="Kim G.B."/>
            <person name="Cha C.J."/>
        </authorList>
    </citation>
    <scope>NUCLEOTIDE SEQUENCE [LARGE SCALE GENOMIC DNA]</scope>
    <source>
        <strain evidence="15 16">NIAS840</strain>
    </source>
</reference>
<evidence type="ECO:0000256" key="4">
    <source>
        <dbReference type="ARBA" id="ARBA00022679"/>
    </source>
</evidence>
<comment type="subcellular location">
    <subcellularLocation>
        <location evidence="2">Endoplasmic reticulum membrane</location>
        <topology evidence="2">Single-pass type II membrane protein</topology>
    </subcellularLocation>
    <subcellularLocation>
        <location evidence="1">Golgi apparatus membrane</location>
        <topology evidence="1">Single-pass type II membrane protein</topology>
    </subcellularLocation>
</comment>
<organism evidence="15 16">
    <name type="scientific">Ligilactobacillus salivarius NIAS840</name>
    <dbReference type="NCBI Taxonomy" id="1029822"/>
    <lineage>
        <taxon>Bacteria</taxon>
        <taxon>Bacillati</taxon>
        <taxon>Bacillota</taxon>
        <taxon>Bacilli</taxon>
        <taxon>Lactobacillales</taxon>
        <taxon>Lactobacillaceae</taxon>
        <taxon>Ligilactobacillus</taxon>
    </lineage>
</organism>
<dbReference type="EMBL" id="AFMN01000001">
    <property type="protein sequence ID" value="EGL98832.1"/>
    <property type="molecule type" value="Genomic_DNA"/>
</dbReference>
<evidence type="ECO:0000256" key="12">
    <source>
        <dbReference type="ARBA" id="ARBA00023157"/>
    </source>
</evidence>
<dbReference type="GO" id="GO:0046872">
    <property type="term" value="F:metal ion binding"/>
    <property type="evidence" value="ECO:0007669"/>
    <property type="project" value="UniProtKB-KW"/>
</dbReference>
<evidence type="ECO:0000256" key="11">
    <source>
        <dbReference type="ARBA" id="ARBA00023136"/>
    </source>
</evidence>
<evidence type="ECO:0000256" key="3">
    <source>
        <dbReference type="ARBA" id="ARBA00022676"/>
    </source>
</evidence>
<dbReference type="PATRIC" id="fig|1029822.3.peg.542"/>
<evidence type="ECO:0000256" key="1">
    <source>
        <dbReference type="ARBA" id="ARBA00004323"/>
    </source>
</evidence>
<keyword evidence="9" id="KW-1133">Transmembrane helix</keyword>
<keyword evidence="13" id="KW-0325">Glycoprotein</keyword>
<keyword evidence="6" id="KW-0479">Metal-binding</keyword>
<dbReference type="RefSeq" id="WP_003705472.1">
    <property type="nucleotide sequence ID" value="NZ_AFMN01000001.1"/>
</dbReference>
<protein>
    <recommendedName>
        <fullName evidence="14">Peptide O-xylosyltransferase</fullName>
    </recommendedName>
</protein>